<evidence type="ECO:0000313" key="6">
    <source>
        <dbReference type="EMBL" id="MBO8198489.1"/>
    </source>
</evidence>
<dbReference type="Proteomes" id="UP000721954">
    <property type="component" value="Unassembled WGS sequence"/>
</dbReference>
<dbReference type="InterPro" id="IPR001647">
    <property type="entry name" value="HTH_TetR"/>
</dbReference>
<sequence length="208" mass="22766">MSTEPGRRRYDSLRRTAQAQETRADIARAARRLFVSQGWAVTTVREVAREAGVSAPTVYAAYGNKAELTRALADAADLSADVAQLVAELERPGADPAAQLAAMAAYDRRLFERAGDIINLIREAGRTEPELAALYREGRARADETRVQVFSSWPADVLRRGLDVTSAADIYAAVCNIDVYAVLTAERGWSPDQVEQWWSGALARELLG</sequence>
<organism evidence="6 7">
    <name type="scientific">Streptomyces smyrnaeus</name>
    <dbReference type="NCBI Taxonomy" id="1387713"/>
    <lineage>
        <taxon>Bacteria</taxon>
        <taxon>Bacillati</taxon>
        <taxon>Actinomycetota</taxon>
        <taxon>Actinomycetes</taxon>
        <taxon>Kitasatosporales</taxon>
        <taxon>Streptomycetaceae</taxon>
        <taxon>Streptomyces</taxon>
    </lineage>
</organism>
<evidence type="ECO:0000256" key="2">
    <source>
        <dbReference type="ARBA" id="ARBA00023125"/>
    </source>
</evidence>
<dbReference type="PROSITE" id="PS50977">
    <property type="entry name" value="HTH_TETR_2"/>
    <property type="match status" value="1"/>
</dbReference>
<dbReference type="GeneID" id="96258789"/>
<evidence type="ECO:0000256" key="3">
    <source>
        <dbReference type="ARBA" id="ARBA00023163"/>
    </source>
</evidence>
<dbReference type="SUPFAM" id="SSF46689">
    <property type="entry name" value="Homeodomain-like"/>
    <property type="match status" value="1"/>
</dbReference>
<keyword evidence="7" id="KW-1185">Reference proteome</keyword>
<gene>
    <name evidence="6" type="ORF">JW613_09240</name>
</gene>
<dbReference type="Gene3D" id="1.10.357.10">
    <property type="entry name" value="Tetracycline Repressor, domain 2"/>
    <property type="match status" value="1"/>
</dbReference>
<keyword evidence="3" id="KW-0804">Transcription</keyword>
<comment type="caution">
    <text evidence="6">The sequence shown here is derived from an EMBL/GenBank/DDBJ whole genome shotgun (WGS) entry which is preliminary data.</text>
</comment>
<dbReference type="PANTHER" id="PTHR30055:SF234">
    <property type="entry name" value="HTH-TYPE TRANSCRIPTIONAL REGULATOR BETI"/>
    <property type="match status" value="1"/>
</dbReference>
<evidence type="ECO:0000256" key="1">
    <source>
        <dbReference type="ARBA" id="ARBA00023015"/>
    </source>
</evidence>
<protein>
    <submittedName>
        <fullName evidence="6">TetR/AcrR family transcriptional regulator</fullName>
    </submittedName>
</protein>
<dbReference type="PANTHER" id="PTHR30055">
    <property type="entry name" value="HTH-TYPE TRANSCRIPTIONAL REGULATOR RUTR"/>
    <property type="match status" value="1"/>
</dbReference>
<name>A0ABS3XT03_9ACTN</name>
<accession>A0ABS3XT03</accession>
<dbReference type="InterPro" id="IPR050109">
    <property type="entry name" value="HTH-type_TetR-like_transc_reg"/>
</dbReference>
<feature type="domain" description="HTH tetR-type" evidence="5">
    <location>
        <begin position="20"/>
        <end position="80"/>
    </location>
</feature>
<dbReference type="PRINTS" id="PR00455">
    <property type="entry name" value="HTHTETR"/>
</dbReference>
<evidence type="ECO:0000259" key="5">
    <source>
        <dbReference type="PROSITE" id="PS50977"/>
    </source>
</evidence>
<dbReference type="InterPro" id="IPR009057">
    <property type="entry name" value="Homeodomain-like_sf"/>
</dbReference>
<keyword evidence="1" id="KW-0805">Transcription regulation</keyword>
<dbReference type="EMBL" id="JAFFZM010000004">
    <property type="protein sequence ID" value="MBO8198489.1"/>
    <property type="molecule type" value="Genomic_DNA"/>
</dbReference>
<feature type="DNA-binding region" description="H-T-H motif" evidence="4">
    <location>
        <begin position="43"/>
        <end position="62"/>
    </location>
</feature>
<proteinExistence type="predicted"/>
<dbReference type="RefSeq" id="WP_209210214.1">
    <property type="nucleotide sequence ID" value="NZ_JAFFZM010000004.1"/>
</dbReference>
<evidence type="ECO:0000256" key="4">
    <source>
        <dbReference type="PROSITE-ProRule" id="PRU00335"/>
    </source>
</evidence>
<keyword evidence="2 4" id="KW-0238">DNA-binding</keyword>
<dbReference type="Pfam" id="PF00440">
    <property type="entry name" value="TetR_N"/>
    <property type="match status" value="1"/>
</dbReference>
<evidence type="ECO:0000313" key="7">
    <source>
        <dbReference type="Proteomes" id="UP000721954"/>
    </source>
</evidence>
<reference evidence="6 7" key="1">
    <citation type="submission" date="2021-02" db="EMBL/GenBank/DDBJ databases">
        <title>Streptomyces spirodelae sp. nov., isolated from duckweed.</title>
        <authorList>
            <person name="Saimee Y."/>
            <person name="Duangmal K."/>
        </authorList>
    </citation>
    <scope>NUCLEOTIDE SEQUENCE [LARGE SCALE GENOMIC DNA]</scope>
    <source>
        <strain evidence="6 7">DSM 42105</strain>
    </source>
</reference>